<evidence type="ECO:0000259" key="12">
    <source>
        <dbReference type="PROSITE" id="PS50287"/>
    </source>
</evidence>
<dbReference type="PRINTS" id="PR00258">
    <property type="entry name" value="SPERACTRCPTR"/>
</dbReference>
<evidence type="ECO:0000256" key="9">
    <source>
        <dbReference type="PROSITE-ProRule" id="PRU00196"/>
    </source>
</evidence>
<feature type="domain" description="SRCR" evidence="12">
    <location>
        <begin position="129"/>
        <end position="233"/>
    </location>
</feature>
<evidence type="ECO:0000256" key="8">
    <source>
        <dbReference type="ARBA" id="ARBA00023180"/>
    </source>
</evidence>
<evidence type="ECO:0000256" key="7">
    <source>
        <dbReference type="ARBA" id="ARBA00023157"/>
    </source>
</evidence>
<organism evidence="13 14">
    <name type="scientific">Astatotilapia calliptera</name>
    <name type="common">Eastern happy</name>
    <name type="synonym">Chromis callipterus</name>
    <dbReference type="NCBI Taxonomy" id="8154"/>
    <lineage>
        <taxon>Eukaryota</taxon>
        <taxon>Metazoa</taxon>
        <taxon>Chordata</taxon>
        <taxon>Craniata</taxon>
        <taxon>Vertebrata</taxon>
        <taxon>Euteleostomi</taxon>
        <taxon>Actinopterygii</taxon>
        <taxon>Neopterygii</taxon>
        <taxon>Teleostei</taxon>
        <taxon>Neoteleostei</taxon>
        <taxon>Acanthomorphata</taxon>
        <taxon>Ovalentaria</taxon>
        <taxon>Cichlomorphae</taxon>
        <taxon>Cichliformes</taxon>
        <taxon>Cichlidae</taxon>
        <taxon>African cichlids</taxon>
        <taxon>Pseudocrenilabrinae</taxon>
        <taxon>Haplochromini</taxon>
        <taxon>Astatotilapia</taxon>
    </lineage>
</organism>
<sequence>MWFLLLLLHLAHIELVISQAEDKLILKNKGGYPCEGYLEVYHNNISGYVGDTHWDKNTEKVVCKSTHCGEPVENSVTDTVKPSEDRPIWLNELKCEGHESALWKCKHPGWKSSYYSKLTVKKLKCSSNITLSLDRHKCAGAVKYSIDGKPPGYFCNNSIGEKEARLLCKNLGCGGLREIPPSESMVSDNFRDSSKMKIDCSAFKNADPDHLWQCVNGEQDNSASCKPVSVICEGYTRLQLKGNQSNVCSGQLEKEENNNWVPVQQDNFDFDVCQQMHCGNSLSPNNRTNKNLNVTCTDKVKVVLKHSGKDSKCYGTVNIEVKGSVNPVCASSWTKTEAELVCKELGCGELIYTEEHQNSGGIMDHVSCKGNESSLWHCQAQHGKNIQCSNQPYVVCSGSVEVKLADGPGRCAGRLEIKHEGQWKKVPVKGWTDAQSAAVCKQLQCGEKGKTEKFSQGSGSFLSITCPRNKKISKISECLTENSNNQFSDREAEAAGITCEGHKVVFLSGTCSGHVGIEHGREIYWLSGSKETWNQESADTVCQQMHCGNAANFSFNSTADMINKVWKNSFSCSSRENSLFECNQTTPLPPDHHNSTAYVKCSGNIEMRLTNSCWGKVRIRVEEKEGDMCGDTWTEDKSVKLCEKLNCGTPIKAHNSPKDGDILFKSLHPTNQTTDLTQSIFVKNQDNDKSCKQKPAYVVCSGSVKPRFSIPSYKCFGNVEVEYEGKWIPVCEDALKDTNNGNTICQELKCGDAVETLPYFGPAPADKLAISNLNCIANANSPLSACSSVTASTAACKHSGLRCSEWRTMVPDKKACSGTVLVHWRQGLSAVSRENFNETEKEKLCQDMDCGGYKSTNEIHPQTIEIDSFWNKSFSCGENPGSIWECENKTTPSRKEPVFIECKKEPSVSLSQGCRGEVRIDDVPVCASNWDLSYAHKVCQENLCGNAVFIESKAPSKGSGNIYHVSCEKYHSIIGQCRRTKGKCDKNVVFITCSESVKFRTTEKHGGVLYVNYRDKWERVCPFNHSQNLKLCEEIDKETPSTSTEIKQVNLETTLEFTDVTMDVRRSVKRSSCESTNQVKIYCPDYETLTTATPTPPRPPIPTGPIIVGVIFLLVVVILISSFIRMYVRRVRESRALARMLPGKDMEFESGDYEDVMDKDNEMEDFSRGRFRSETEFVSENDGRSVSSLPYDDIDEADEARPLTFPATTAPAAQDINVHEDGVTYEVEDPQESYDDIDTIPETAQTTAEIHDSPETPHDLNTAAPGLVKRDEDYLEPDQDKPHLCSGAHHFNSHRSRTHSRIQHAFGMMKTRFEAIFLQTDAPHLGI</sequence>
<reference evidence="13" key="1">
    <citation type="submission" date="2018-05" db="EMBL/GenBank/DDBJ databases">
        <authorList>
            <person name="Datahose"/>
        </authorList>
    </citation>
    <scope>NUCLEOTIDE SEQUENCE</scope>
</reference>
<dbReference type="GeneTree" id="ENSGT00940000157963"/>
<dbReference type="GO" id="GO:0004252">
    <property type="term" value="F:serine-type endopeptidase activity"/>
    <property type="evidence" value="ECO:0007669"/>
    <property type="project" value="TreeGrafter"/>
</dbReference>
<keyword evidence="3 11" id="KW-0732">Signal</keyword>
<dbReference type="SUPFAM" id="SSF56487">
    <property type="entry name" value="SRCR-like"/>
    <property type="match status" value="10"/>
</dbReference>
<feature type="domain" description="SRCR" evidence="12">
    <location>
        <begin position="706"/>
        <end position="804"/>
    </location>
</feature>
<feature type="disulfide bond" evidence="9">
    <location>
        <begin position="572"/>
        <end position="582"/>
    </location>
</feature>
<keyword evidence="5 10" id="KW-1133">Transmembrane helix</keyword>
<dbReference type="SMART" id="SM00202">
    <property type="entry name" value="SR"/>
    <property type="match status" value="7"/>
</dbReference>
<dbReference type="InterPro" id="IPR036772">
    <property type="entry name" value="SRCR-like_dom_sf"/>
</dbReference>
<dbReference type="GO" id="GO:0005886">
    <property type="term" value="C:plasma membrane"/>
    <property type="evidence" value="ECO:0007669"/>
    <property type="project" value="TreeGrafter"/>
</dbReference>
<reference evidence="13" key="2">
    <citation type="submission" date="2025-08" db="UniProtKB">
        <authorList>
            <consortium name="Ensembl"/>
        </authorList>
    </citation>
    <scope>IDENTIFICATION</scope>
</reference>
<feature type="disulfide bond" evidence="9">
    <location>
        <begin position="967"/>
        <end position="977"/>
    </location>
</feature>
<feature type="signal peptide" evidence="11">
    <location>
        <begin position="1"/>
        <end position="18"/>
    </location>
</feature>
<dbReference type="PROSITE" id="PS50287">
    <property type="entry name" value="SRCR_2"/>
    <property type="match status" value="9"/>
</dbReference>
<feature type="domain" description="SRCR" evidence="12">
    <location>
        <begin position="24"/>
        <end position="126"/>
    </location>
</feature>
<comment type="subcellular location">
    <subcellularLocation>
        <location evidence="1">Membrane</location>
        <topology evidence="1">Single-pass membrane protein</topology>
    </subcellularLocation>
</comment>
<keyword evidence="7 9" id="KW-1015">Disulfide bond</keyword>
<feature type="disulfide bond" evidence="9">
    <location>
        <begin position="368"/>
        <end position="378"/>
    </location>
</feature>
<dbReference type="Proteomes" id="UP000265100">
    <property type="component" value="Chromosome 20"/>
</dbReference>
<feature type="disulfide bond" evidence="9">
    <location>
        <begin position="95"/>
        <end position="105"/>
    </location>
</feature>
<keyword evidence="4" id="KW-0677">Repeat</keyword>
<keyword evidence="6 10" id="KW-0472">Membrane</keyword>
<dbReference type="InterPro" id="IPR001190">
    <property type="entry name" value="SRCR"/>
</dbReference>
<keyword evidence="8" id="KW-0325">Glycoprotein</keyword>
<keyword evidence="2 10" id="KW-0812">Transmembrane</keyword>
<evidence type="ECO:0000256" key="11">
    <source>
        <dbReference type="SAM" id="SignalP"/>
    </source>
</evidence>
<dbReference type="GO" id="GO:0031638">
    <property type="term" value="P:zymogen activation"/>
    <property type="evidence" value="ECO:0007669"/>
    <property type="project" value="TreeGrafter"/>
</dbReference>
<feature type="domain" description="SRCR" evidence="12">
    <location>
        <begin position="302"/>
        <end position="397"/>
    </location>
</feature>
<proteinExistence type="predicted"/>
<evidence type="ECO:0000256" key="3">
    <source>
        <dbReference type="ARBA" id="ARBA00022729"/>
    </source>
</evidence>
<dbReference type="AlphaFoldDB" id="A0A3P8P6E0"/>
<evidence type="ECO:0000313" key="13">
    <source>
        <dbReference type="Ensembl" id="ENSACLP00000012576.2"/>
    </source>
</evidence>
<evidence type="ECO:0000256" key="6">
    <source>
        <dbReference type="ARBA" id="ARBA00023136"/>
    </source>
</evidence>
<comment type="caution">
    <text evidence="9">Lacks conserved residue(s) required for the propagation of feature annotation.</text>
</comment>
<feature type="chain" id="PRO_5044208583" description="SRCR domain-containing protein" evidence="11">
    <location>
        <begin position="19"/>
        <end position="1327"/>
    </location>
</feature>
<feature type="disulfide bond" evidence="9">
    <location>
        <begin position="876"/>
        <end position="886"/>
    </location>
</feature>
<feature type="domain" description="SRCR" evidence="12">
    <location>
        <begin position="807"/>
        <end position="915"/>
    </location>
</feature>
<keyword evidence="14" id="KW-1185">Reference proteome</keyword>
<feature type="transmembrane region" description="Helical" evidence="10">
    <location>
        <begin position="1106"/>
        <end position="1128"/>
    </location>
</feature>
<feature type="domain" description="SRCR" evidence="12">
    <location>
        <begin position="599"/>
        <end position="701"/>
    </location>
</feature>
<feature type="domain" description="SRCR" evidence="12">
    <location>
        <begin position="402"/>
        <end position="500"/>
    </location>
</feature>
<evidence type="ECO:0000313" key="14">
    <source>
        <dbReference type="Proteomes" id="UP000265100"/>
    </source>
</evidence>
<accession>A0A3P8P6E0</accession>
<dbReference type="FunFam" id="3.10.250.10:FF:000016">
    <property type="entry name" value="Scavenger receptor cysteine-rich protein type 12"/>
    <property type="match status" value="2"/>
</dbReference>
<reference evidence="13" key="3">
    <citation type="submission" date="2025-09" db="UniProtKB">
        <authorList>
            <consortium name="Ensembl"/>
        </authorList>
    </citation>
    <scope>IDENTIFICATION</scope>
</reference>
<feature type="domain" description="SRCR" evidence="12">
    <location>
        <begin position="504"/>
        <end position="602"/>
    </location>
</feature>
<protein>
    <recommendedName>
        <fullName evidence="12">SRCR domain-containing protein</fullName>
    </recommendedName>
</protein>
<dbReference type="Ensembl" id="ENSACLT00000012883.2">
    <property type="protein sequence ID" value="ENSACLP00000012576.2"/>
    <property type="gene ID" value="ENSACLG00000035468.1"/>
</dbReference>
<evidence type="ECO:0000256" key="10">
    <source>
        <dbReference type="SAM" id="Phobius"/>
    </source>
</evidence>
<evidence type="ECO:0000256" key="5">
    <source>
        <dbReference type="ARBA" id="ARBA00022989"/>
    </source>
</evidence>
<evidence type="ECO:0000256" key="2">
    <source>
        <dbReference type="ARBA" id="ARBA00022692"/>
    </source>
</evidence>
<dbReference type="Bgee" id="ENSACLG00000008521">
    <property type="expression patterns" value="Expressed in spleen and 2 other cell types or tissues"/>
</dbReference>
<dbReference type="Gene3D" id="3.10.250.10">
    <property type="entry name" value="SRCR-like domain"/>
    <property type="match status" value="9"/>
</dbReference>
<dbReference type="PANTHER" id="PTHR48071">
    <property type="entry name" value="SRCR DOMAIN-CONTAINING PROTEIN"/>
    <property type="match status" value="1"/>
</dbReference>
<evidence type="ECO:0000256" key="1">
    <source>
        <dbReference type="ARBA" id="ARBA00004167"/>
    </source>
</evidence>
<dbReference type="GO" id="GO:0005615">
    <property type="term" value="C:extracellular space"/>
    <property type="evidence" value="ECO:0007669"/>
    <property type="project" value="TreeGrafter"/>
</dbReference>
<name>A0A3P8P6E0_ASTCA</name>
<evidence type="ECO:0000256" key="4">
    <source>
        <dbReference type="ARBA" id="ARBA00022737"/>
    </source>
</evidence>
<feature type="domain" description="SRCR" evidence="12">
    <location>
        <begin position="925"/>
        <end position="994"/>
    </location>
</feature>
<dbReference type="Pfam" id="PF00530">
    <property type="entry name" value="SRCR"/>
    <property type="match status" value="7"/>
</dbReference>
<dbReference type="PANTHER" id="PTHR48071:SF25">
    <property type="entry name" value="SCAVENGER RECEPTOR CYSTEINE-RICH TYPE 1 PROTEIN M160-LIKE ISOFORM X1"/>
    <property type="match status" value="1"/>
</dbReference>